<evidence type="ECO:0000256" key="1">
    <source>
        <dbReference type="ARBA" id="ARBA00008857"/>
    </source>
</evidence>
<reference evidence="8 9" key="1">
    <citation type="submission" date="2016-10" db="EMBL/GenBank/DDBJ databases">
        <authorList>
            <person name="de Groot N.N."/>
        </authorList>
    </citation>
    <scope>NUCLEOTIDE SEQUENCE [LARGE SCALE GENOMIC DNA]</scope>
    <source>
        <strain evidence="8 9">CGMCC 4.3143</strain>
    </source>
</reference>
<dbReference type="InterPro" id="IPR010998">
    <property type="entry name" value="Integrase_recombinase_N"/>
</dbReference>
<feature type="domain" description="Core-binding (CB)" evidence="7">
    <location>
        <begin position="8"/>
        <end position="91"/>
    </location>
</feature>
<dbReference type="PANTHER" id="PTHR30349">
    <property type="entry name" value="PHAGE INTEGRASE-RELATED"/>
    <property type="match status" value="1"/>
</dbReference>
<dbReference type="InterPro" id="IPR004107">
    <property type="entry name" value="Integrase_SAM-like_N"/>
</dbReference>
<dbReference type="Proteomes" id="UP000198967">
    <property type="component" value="Unassembled WGS sequence"/>
</dbReference>
<dbReference type="AlphaFoldDB" id="A0A1G7YL60"/>
<proteinExistence type="inferred from homology"/>
<dbReference type="CDD" id="cd00397">
    <property type="entry name" value="DNA_BRE_C"/>
    <property type="match status" value="1"/>
</dbReference>
<dbReference type="GO" id="GO:0015074">
    <property type="term" value="P:DNA integration"/>
    <property type="evidence" value="ECO:0007669"/>
    <property type="project" value="UniProtKB-KW"/>
</dbReference>
<dbReference type="PANTHER" id="PTHR30349:SF41">
    <property type="entry name" value="INTEGRASE_RECOMBINASE PROTEIN MJ0367-RELATED"/>
    <property type="match status" value="1"/>
</dbReference>
<evidence type="ECO:0000259" key="6">
    <source>
        <dbReference type="PROSITE" id="PS51898"/>
    </source>
</evidence>
<evidence type="ECO:0000256" key="4">
    <source>
        <dbReference type="ARBA" id="ARBA00023172"/>
    </source>
</evidence>
<dbReference type="InterPro" id="IPR011010">
    <property type="entry name" value="DNA_brk_join_enz"/>
</dbReference>
<keyword evidence="9" id="KW-1185">Reference proteome</keyword>
<dbReference type="InterPro" id="IPR050090">
    <property type="entry name" value="Tyrosine_recombinase_XerCD"/>
</dbReference>
<organism evidence="8 9">
    <name type="scientific">Pseudonocardia oroxyli</name>
    <dbReference type="NCBI Taxonomy" id="366584"/>
    <lineage>
        <taxon>Bacteria</taxon>
        <taxon>Bacillati</taxon>
        <taxon>Actinomycetota</taxon>
        <taxon>Actinomycetes</taxon>
        <taxon>Pseudonocardiales</taxon>
        <taxon>Pseudonocardiaceae</taxon>
        <taxon>Pseudonocardia</taxon>
    </lineage>
</organism>
<dbReference type="Gene3D" id="1.10.150.130">
    <property type="match status" value="1"/>
</dbReference>
<sequence length="302" mass="33336">MPRSRPLPDLGALLDSWVLHLRAERKSAETVDNYTTGVRQFLAWCQAQGCPAVLDRPTVNGFVAALLDRGAEAATARSRQLAVRRFSTWCAEEDEIERDELIGLRPPKLDQKVTERLTDEQITALVKACAGREFRDRRDEAIIRLMIETGVRAGEVMALAVADVDLSTGRAVVRRGKGGKGRPVPFGAQTGRALDRYLRTRRAHRLADTPPLWLGDRGKGLSYDGLYRALRGRAERAGIEGFHPHTLRHTAAQRWLSAGGSEGALMAVAGWTRRDMLDRYTRATAAERAAEEAARLGLGDFG</sequence>
<dbReference type="RefSeq" id="WP_093088777.1">
    <property type="nucleotide sequence ID" value="NZ_FNBE01000017.1"/>
</dbReference>
<dbReference type="Gene3D" id="1.10.443.10">
    <property type="entry name" value="Intergrase catalytic core"/>
    <property type="match status" value="1"/>
</dbReference>
<dbReference type="GO" id="GO:0006310">
    <property type="term" value="P:DNA recombination"/>
    <property type="evidence" value="ECO:0007669"/>
    <property type="project" value="UniProtKB-KW"/>
</dbReference>
<dbReference type="STRING" id="366584.SAMN05216377_11790"/>
<evidence type="ECO:0000259" key="7">
    <source>
        <dbReference type="PROSITE" id="PS51900"/>
    </source>
</evidence>
<dbReference type="SUPFAM" id="SSF56349">
    <property type="entry name" value="DNA breaking-rejoining enzymes"/>
    <property type="match status" value="1"/>
</dbReference>
<evidence type="ECO:0000313" key="8">
    <source>
        <dbReference type="EMBL" id="SDG97278.1"/>
    </source>
</evidence>
<keyword evidence="3 5" id="KW-0238">DNA-binding</keyword>
<dbReference type="EMBL" id="FNBE01000017">
    <property type="protein sequence ID" value="SDG97278.1"/>
    <property type="molecule type" value="Genomic_DNA"/>
</dbReference>
<evidence type="ECO:0000256" key="2">
    <source>
        <dbReference type="ARBA" id="ARBA00022908"/>
    </source>
</evidence>
<keyword evidence="4" id="KW-0233">DNA recombination</keyword>
<dbReference type="Pfam" id="PF02899">
    <property type="entry name" value="Phage_int_SAM_1"/>
    <property type="match status" value="1"/>
</dbReference>
<dbReference type="PROSITE" id="PS51898">
    <property type="entry name" value="TYR_RECOMBINASE"/>
    <property type="match status" value="1"/>
</dbReference>
<accession>A0A1G7YL60</accession>
<dbReference type="GO" id="GO:0003677">
    <property type="term" value="F:DNA binding"/>
    <property type="evidence" value="ECO:0007669"/>
    <property type="project" value="UniProtKB-UniRule"/>
</dbReference>
<dbReference type="InterPro" id="IPR013762">
    <property type="entry name" value="Integrase-like_cat_sf"/>
</dbReference>
<dbReference type="PROSITE" id="PS51900">
    <property type="entry name" value="CB"/>
    <property type="match status" value="1"/>
</dbReference>
<protein>
    <submittedName>
        <fullName evidence="8">Site-specific recombinase XerD</fullName>
    </submittedName>
</protein>
<evidence type="ECO:0000313" key="9">
    <source>
        <dbReference type="Proteomes" id="UP000198967"/>
    </source>
</evidence>
<dbReference type="InterPro" id="IPR002104">
    <property type="entry name" value="Integrase_catalytic"/>
</dbReference>
<evidence type="ECO:0000256" key="5">
    <source>
        <dbReference type="PROSITE-ProRule" id="PRU01248"/>
    </source>
</evidence>
<dbReference type="OrthoDB" id="3183879at2"/>
<gene>
    <name evidence="8" type="ORF">SAMN05216377_11790</name>
</gene>
<feature type="domain" description="Tyr recombinase" evidence="6">
    <location>
        <begin position="112"/>
        <end position="294"/>
    </location>
</feature>
<dbReference type="InterPro" id="IPR044068">
    <property type="entry name" value="CB"/>
</dbReference>
<keyword evidence="2" id="KW-0229">DNA integration</keyword>
<dbReference type="Pfam" id="PF00589">
    <property type="entry name" value="Phage_integrase"/>
    <property type="match status" value="1"/>
</dbReference>
<comment type="similarity">
    <text evidence="1">Belongs to the 'phage' integrase family.</text>
</comment>
<name>A0A1G7YL60_PSEOR</name>
<evidence type="ECO:0000256" key="3">
    <source>
        <dbReference type="ARBA" id="ARBA00023125"/>
    </source>
</evidence>